<organism evidence="2 3">
    <name type="scientific">Candidatus Iainarchaeum sp</name>
    <dbReference type="NCBI Taxonomy" id="3101447"/>
    <lineage>
        <taxon>Archaea</taxon>
        <taxon>Candidatus Iainarchaeota</taxon>
        <taxon>Candidatus Iainarchaeia</taxon>
        <taxon>Candidatus Iainarchaeales</taxon>
        <taxon>Candidatus Iainarchaeaceae</taxon>
        <taxon>Candidatus Iainarchaeum</taxon>
    </lineage>
</organism>
<dbReference type="Proteomes" id="UP000226712">
    <property type="component" value="Unassembled WGS sequence"/>
</dbReference>
<feature type="transmembrane region" description="Helical" evidence="1">
    <location>
        <begin position="100"/>
        <end position="117"/>
    </location>
</feature>
<reference evidence="3" key="1">
    <citation type="submission" date="2017-09" db="EMBL/GenBank/DDBJ databases">
        <title>The Reconstruction of 2,631 Draft Metagenome-Assembled Genomes from the Global Oceans.</title>
        <authorList>
            <person name="Tully B.J."/>
            <person name="Graham E.D."/>
            <person name="Heidelberg J.F."/>
        </authorList>
    </citation>
    <scope>NUCLEOTIDE SEQUENCE [LARGE SCALE GENOMIC DNA]</scope>
</reference>
<feature type="transmembrane region" description="Helical" evidence="1">
    <location>
        <begin position="129"/>
        <end position="146"/>
    </location>
</feature>
<keyword evidence="1" id="KW-1133">Transmembrane helix</keyword>
<comment type="caution">
    <text evidence="2">The sequence shown here is derived from an EMBL/GenBank/DDBJ whole genome shotgun (WGS) entry which is preliminary data.</text>
</comment>
<evidence type="ECO:0000313" key="2">
    <source>
        <dbReference type="EMBL" id="MAG17983.1"/>
    </source>
</evidence>
<dbReference type="EMBL" id="NZBD01000004">
    <property type="protein sequence ID" value="MAG17983.1"/>
    <property type="molecule type" value="Genomic_DNA"/>
</dbReference>
<proteinExistence type="predicted"/>
<feature type="transmembrane region" description="Helical" evidence="1">
    <location>
        <begin position="61"/>
        <end position="79"/>
    </location>
</feature>
<keyword evidence="1" id="KW-0812">Transmembrane</keyword>
<evidence type="ECO:0000256" key="1">
    <source>
        <dbReference type="SAM" id="Phobius"/>
    </source>
</evidence>
<keyword evidence="1" id="KW-0472">Membrane</keyword>
<name>A0A2D6LP66_9ARCH</name>
<evidence type="ECO:0000313" key="3">
    <source>
        <dbReference type="Proteomes" id="UP000226712"/>
    </source>
</evidence>
<sequence length="154" mass="18100">MAKKGLAWESSFLIKDKAKEKFLLFKDIHWTALVIVEFFLTLILVGGILLYLDGRFNTIDFPINLVIFAAIGYGVLYFYRYTEQFRTLRGMKKETSFKSFILEFIIFIVIVGSAYLYEDPNINILPYPFNIFLFVILVGIPLYFYVNEKFVRLN</sequence>
<accession>A0A2D6LP66</accession>
<feature type="transmembrane region" description="Helical" evidence="1">
    <location>
        <begin position="28"/>
        <end position="49"/>
    </location>
</feature>
<protein>
    <submittedName>
        <fullName evidence="2">Uncharacterized protein</fullName>
    </submittedName>
</protein>
<dbReference type="AlphaFoldDB" id="A0A2D6LP66"/>
<gene>
    <name evidence="2" type="ORF">CL944_00745</name>
</gene>